<name>B3T924_9ARCH</name>
<accession>B3T924</accession>
<protein>
    <submittedName>
        <fullName evidence="1">Uncharacterized protein</fullName>
    </submittedName>
</protein>
<proteinExistence type="predicted"/>
<dbReference type="EMBL" id="EU016643">
    <property type="protein sequence ID" value="ABZ09083.1"/>
    <property type="molecule type" value="Genomic_DNA"/>
</dbReference>
<sequence>MTFPVFNALFDASTEYFHDDEDPKLREDIVDGHIIAIDLSEPMDRIVDKDEDLDYLDDYKLMNPYILKLARDKIAKGGEEVLKQFENGFKDARVGQYLDTKLKQNPTAITEKELDESYKKYRSVMGTAGSNMALSREPLGEVFRIGMGKASESVGCGNEIEDSIRDKAVKIPSWPLYYSLSTNDVRKGFELTMERSEMYLNDARKALERLPENFSHRAFLEFLFLTVEHYSEFWYKRLQKENIWSDLTSKLPK</sequence>
<gene>
    <name evidence="1" type="ORF">ALOHA_HF4000APKG6D3ctg5g19</name>
</gene>
<reference evidence="1" key="1">
    <citation type="journal article" date="2008" name="ISME J.">
        <title>Genomic patterns of recombination, clonal divergence and environment in marine microbial populations.</title>
        <authorList>
            <person name="Konstantinidis K.T."/>
            <person name="Delong E.F."/>
        </authorList>
    </citation>
    <scope>NUCLEOTIDE SEQUENCE</scope>
</reference>
<dbReference type="AlphaFoldDB" id="B3T924"/>
<evidence type="ECO:0000313" key="1">
    <source>
        <dbReference type="EMBL" id="ABZ09083.1"/>
    </source>
</evidence>
<organism evidence="1">
    <name type="scientific">uncultured marine crenarchaeote HF4000_APKG6D3</name>
    <dbReference type="NCBI Taxonomy" id="455596"/>
    <lineage>
        <taxon>Archaea</taxon>
        <taxon>Nitrososphaerota</taxon>
        <taxon>Nitrososphaeria</taxon>
        <taxon>Nitrosopumilales</taxon>
        <taxon>environmental samples</taxon>
    </lineage>
</organism>